<protein>
    <submittedName>
        <fullName evidence="2">Uncharacterized protein</fullName>
    </submittedName>
</protein>
<reference evidence="3" key="1">
    <citation type="submission" date="2016-06" db="EMBL/GenBank/DDBJ databases">
        <title>Parallel loss of symbiosis genes in relatives of nitrogen-fixing non-legume Parasponia.</title>
        <authorList>
            <person name="Van Velzen R."/>
            <person name="Holmer R."/>
            <person name="Bu F."/>
            <person name="Rutten L."/>
            <person name="Van Zeijl A."/>
            <person name="Liu W."/>
            <person name="Santuari L."/>
            <person name="Cao Q."/>
            <person name="Sharma T."/>
            <person name="Shen D."/>
            <person name="Roswanjaya Y."/>
            <person name="Wardhani T."/>
            <person name="Kalhor M.S."/>
            <person name="Jansen J."/>
            <person name="Van den Hoogen J."/>
            <person name="Gungor B."/>
            <person name="Hartog M."/>
            <person name="Hontelez J."/>
            <person name="Verver J."/>
            <person name="Yang W.-C."/>
            <person name="Schijlen E."/>
            <person name="Repin R."/>
            <person name="Schilthuizen M."/>
            <person name="Schranz E."/>
            <person name="Heidstra R."/>
            <person name="Miyata K."/>
            <person name="Fedorova E."/>
            <person name="Kohlen W."/>
            <person name="Bisseling T."/>
            <person name="Smit S."/>
            <person name="Geurts R."/>
        </authorList>
    </citation>
    <scope>NUCLEOTIDE SEQUENCE [LARGE SCALE GENOMIC DNA]</scope>
    <source>
        <strain evidence="3">cv. RG33-2</strain>
    </source>
</reference>
<accession>A0A2P5FN26</accession>
<evidence type="ECO:0000256" key="1">
    <source>
        <dbReference type="SAM" id="Phobius"/>
    </source>
</evidence>
<keyword evidence="1" id="KW-1133">Transmembrane helix</keyword>
<name>A0A2P5FN26_TREOI</name>
<keyword evidence="3" id="KW-1185">Reference proteome</keyword>
<organism evidence="2 3">
    <name type="scientific">Trema orientale</name>
    <name type="common">Charcoal tree</name>
    <name type="synonym">Celtis orientalis</name>
    <dbReference type="NCBI Taxonomy" id="63057"/>
    <lineage>
        <taxon>Eukaryota</taxon>
        <taxon>Viridiplantae</taxon>
        <taxon>Streptophyta</taxon>
        <taxon>Embryophyta</taxon>
        <taxon>Tracheophyta</taxon>
        <taxon>Spermatophyta</taxon>
        <taxon>Magnoliopsida</taxon>
        <taxon>eudicotyledons</taxon>
        <taxon>Gunneridae</taxon>
        <taxon>Pentapetalae</taxon>
        <taxon>rosids</taxon>
        <taxon>fabids</taxon>
        <taxon>Rosales</taxon>
        <taxon>Cannabaceae</taxon>
        <taxon>Trema</taxon>
    </lineage>
</organism>
<proteinExistence type="predicted"/>
<evidence type="ECO:0000313" key="3">
    <source>
        <dbReference type="Proteomes" id="UP000237000"/>
    </source>
</evidence>
<gene>
    <name evidence="2" type="ORF">TorRG33x02_050620</name>
</gene>
<evidence type="ECO:0000313" key="2">
    <source>
        <dbReference type="EMBL" id="PON99202.1"/>
    </source>
</evidence>
<sequence>NNSIIYLYNTNPTTLYIKEVFIVLIYIGEKILAAVFSLKVSLPLGILLFKQEDEDDHVGLVLPCDAAGSFLGAKALRIARLLSPASLLVENGSVNVVAVT</sequence>
<dbReference type="AlphaFoldDB" id="A0A2P5FN26"/>
<dbReference type="Proteomes" id="UP000237000">
    <property type="component" value="Unassembled WGS sequence"/>
</dbReference>
<dbReference type="InParanoid" id="A0A2P5FN26"/>
<dbReference type="EMBL" id="JXTC01000020">
    <property type="protein sequence ID" value="PON99202.1"/>
    <property type="molecule type" value="Genomic_DNA"/>
</dbReference>
<keyword evidence="1" id="KW-0812">Transmembrane</keyword>
<keyword evidence="1" id="KW-0472">Membrane</keyword>
<feature type="non-terminal residue" evidence="2">
    <location>
        <position position="1"/>
    </location>
</feature>
<feature type="transmembrane region" description="Helical" evidence="1">
    <location>
        <begin position="20"/>
        <end position="42"/>
    </location>
</feature>
<comment type="caution">
    <text evidence="2">The sequence shown here is derived from an EMBL/GenBank/DDBJ whole genome shotgun (WGS) entry which is preliminary data.</text>
</comment>